<dbReference type="EMBL" id="RXIL01000136">
    <property type="protein sequence ID" value="RZN67481.1"/>
    <property type="molecule type" value="Genomic_DNA"/>
</dbReference>
<dbReference type="GO" id="GO:0030246">
    <property type="term" value="F:carbohydrate binding"/>
    <property type="evidence" value="ECO:0007669"/>
    <property type="project" value="InterPro"/>
</dbReference>
<sequence>MRKVDFLLLLAVASLVISVVPIAGALYETNTDDEGVYTLSNLPPGTYTITAIASGYPKKIAGHLKAMGEINVTLREGEHLNSKDIMVDMDKKN</sequence>
<gene>
    <name evidence="1" type="ORF">EF807_07600</name>
</gene>
<evidence type="ECO:0000313" key="1">
    <source>
        <dbReference type="EMBL" id="RZN67481.1"/>
    </source>
</evidence>
<accession>A0A520KVF0</accession>
<comment type="caution">
    <text evidence="1">The sequence shown here is derived from an EMBL/GenBank/DDBJ whole genome shotgun (WGS) entry which is preliminary data.</text>
</comment>
<keyword evidence="1" id="KW-0645">Protease</keyword>
<dbReference type="Pfam" id="PF13620">
    <property type="entry name" value="CarboxypepD_reg"/>
    <property type="match status" value="1"/>
</dbReference>
<evidence type="ECO:0000313" key="2">
    <source>
        <dbReference type="Proteomes" id="UP000320766"/>
    </source>
</evidence>
<proteinExistence type="predicted"/>
<dbReference type="GO" id="GO:0004180">
    <property type="term" value="F:carboxypeptidase activity"/>
    <property type="evidence" value="ECO:0007669"/>
    <property type="project" value="UniProtKB-KW"/>
</dbReference>
<keyword evidence="1" id="KW-0378">Hydrolase</keyword>
<protein>
    <submittedName>
        <fullName evidence="1">Carboxypeptidase regulatory-like domain-containing protein</fullName>
    </submittedName>
</protein>
<dbReference type="Proteomes" id="UP000320766">
    <property type="component" value="Unassembled WGS sequence"/>
</dbReference>
<organism evidence="1 2">
    <name type="scientific">Candidatus Methanolliviera hydrocarbonicum</name>
    <dbReference type="NCBI Taxonomy" id="2491085"/>
    <lineage>
        <taxon>Archaea</taxon>
        <taxon>Methanobacteriati</taxon>
        <taxon>Methanobacteriota</taxon>
        <taxon>Candidatus Methanoliparia</taxon>
        <taxon>Candidatus Methanoliparales</taxon>
        <taxon>Candidatus Methanollivieraceae</taxon>
        <taxon>Candidatus Methanolliviera</taxon>
    </lineage>
</organism>
<dbReference type="InterPro" id="IPR013784">
    <property type="entry name" value="Carb-bd-like_fold"/>
</dbReference>
<dbReference type="Gene3D" id="2.60.40.1120">
    <property type="entry name" value="Carboxypeptidase-like, regulatory domain"/>
    <property type="match status" value="1"/>
</dbReference>
<dbReference type="SUPFAM" id="SSF49452">
    <property type="entry name" value="Starch-binding domain-like"/>
    <property type="match status" value="1"/>
</dbReference>
<dbReference type="AlphaFoldDB" id="A0A520KVF0"/>
<keyword evidence="1" id="KW-0121">Carboxypeptidase</keyword>
<reference evidence="1 2" key="1">
    <citation type="journal article" date="2019" name="Nat. Microbiol.">
        <title>Wide diversity of methane and short-chain alkane metabolisms in uncultured archaea.</title>
        <authorList>
            <person name="Borrel G."/>
            <person name="Adam P.S."/>
            <person name="McKay L.J."/>
            <person name="Chen L.X."/>
            <person name="Sierra-Garcia I.N."/>
            <person name="Sieber C.M."/>
            <person name="Letourneur Q."/>
            <person name="Ghozlane A."/>
            <person name="Andersen G.L."/>
            <person name="Li W.J."/>
            <person name="Hallam S.J."/>
            <person name="Muyzer G."/>
            <person name="de Oliveira V.M."/>
            <person name="Inskeep W.P."/>
            <person name="Banfield J.F."/>
            <person name="Gribaldo S."/>
        </authorList>
    </citation>
    <scope>NUCLEOTIDE SEQUENCE [LARGE SCALE GENOMIC DNA]</scope>
    <source>
        <strain evidence="1">NM1b</strain>
    </source>
</reference>
<name>A0A520KVF0_9EURY</name>